<dbReference type="PROSITE" id="PS50937">
    <property type="entry name" value="HTH_MERR_2"/>
    <property type="match status" value="1"/>
</dbReference>
<evidence type="ECO:0000256" key="4">
    <source>
        <dbReference type="ARBA" id="ARBA00023163"/>
    </source>
</evidence>
<organism evidence="7 8">
    <name type="scientific">Anaeromicropila populeti</name>
    <dbReference type="NCBI Taxonomy" id="37658"/>
    <lineage>
        <taxon>Bacteria</taxon>
        <taxon>Bacillati</taxon>
        <taxon>Bacillota</taxon>
        <taxon>Clostridia</taxon>
        <taxon>Lachnospirales</taxon>
        <taxon>Lachnospiraceae</taxon>
        <taxon>Anaeromicropila</taxon>
    </lineage>
</organism>
<feature type="compositionally biased region" description="Basic and acidic residues" evidence="5">
    <location>
        <begin position="207"/>
        <end position="222"/>
    </location>
</feature>
<keyword evidence="8" id="KW-1185">Reference proteome</keyword>
<feature type="region of interest" description="Disordered" evidence="5">
    <location>
        <begin position="207"/>
        <end position="239"/>
    </location>
</feature>
<dbReference type="InterPro" id="IPR000551">
    <property type="entry name" value="MerR-type_HTH_dom"/>
</dbReference>
<evidence type="ECO:0000256" key="2">
    <source>
        <dbReference type="ARBA" id="ARBA00023015"/>
    </source>
</evidence>
<dbReference type="OrthoDB" id="9811174at2"/>
<dbReference type="RefSeq" id="WP_092559134.1">
    <property type="nucleotide sequence ID" value="NZ_FOYZ01000002.1"/>
</dbReference>
<dbReference type="PANTHER" id="PTHR30204:SF69">
    <property type="entry name" value="MERR-FAMILY TRANSCRIPTIONAL REGULATOR"/>
    <property type="match status" value="1"/>
</dbReference>
<dbReference type="Pfam" id="PF13411">
    <property type="entry name" value="MerR_1"/>
    <property type="match status" value="1"/>
</dbReference>
<evidence type="ECO:0000256" key="5">
    <source>
        <dbReference type="SAM" id="MobiDB-lite"/>
    </source>
</evidence>
<keyword evidence="3 7" id="KW-0238">DNA-binding</keyword>
<evidence type="ECO:0000256" key="3">
    <source>
        <dbReference type="ARBA" id="ARBA00023125"/>
    </source>
</evidence>
<dbReference type="PANTHER" id="PTHR30204">
    <property type="entry name" value="REDOX-CYCLING DRUG-SENSING TRANSCRIPTIONAL ACTIVATOR SOXR"/>
    <property type="match status" value="1"/>
</dbReference>
<dbReference type="AlphaFoldDB" id="A0A1I6I7E7"/>
<dbReference type="GO" id="GO:0003677">
    <property type="term" value="F:DNA binding"/>
    <property type="evidence" value="ECO:0007669"/>
    <property type="project" value="UniProtKB-KW"/>
</dbReference>
<keyword evidence="4" id="KW-0804">Transcription</keyword>
<reference evidence="7 8" key="1">
    <citation type="submission" date="2016-10" db="EMBL/GenBank/DDBJ databases">
        <authorList>
            <person name="de Groot N.N."/>
        </authorList>
    </citation>
    <scope>NUCLEOTIDE SEQUENCE [LARGE SCALE GENOMIC DNA]</scope>
    <source>
        <strain evidence="7 8">743A</strain>
    </source>
</reference>
<evidence type="ECO:0000313" key="7">
    <source>
        <dbReference type="EMBL" id="SFR62662.1"/>
    </source>
</evidence>
<dbReference type="SMART" id="SM00422">
    <property type="entry name" value="HTH_MERR"/>
    <property type="match status" value="1"/>
</dbReference>
<keyword evidence="2" id="KW-0805">Transcription regulation</keyword>
<dbReference type="STRING" id="37658.SAMN05661086_00511"/>
<evidence type="ECO:0000259" key="6">
    <source>
        <dbReference type="PROSITE" id="PS50937"/>
    </source>
</evidence>
<gene>
    <name evidence="7" type="ORF">SAMN05661086_00511</name>
</gene>
<keyword evidence="1" id="KW-0678">Repressor</keyword>
<accession>A0A1I6I7E7</accession>
<name>A0A1I6I7E7_9FIRM</name>
<feature type="domain" description="HTH merR-type" evidence="6">
    <location>
        <begin position="5"/>
        <end position="73"/>
    </location>
</feature>
<proteinExistence type="predicted"/>
<sequence>MSQIRYIISDASKKIDVEPHVLRYWEDELGIKIPRNEMGHRYYREQDIEMFKGIKLLKEQGFQLRAIKMVLSDISKIGQLDEKSMSMLKDELNAQVLTLEQTASEQVLKECLEEVGQALEEENERCYNGLSHKEEELFPPEEDKMTQFKVIMSTLIMDALRENNKELSGVVGTVVSESVLKEMDYMMRMKEEREEERFKKLDEAIRSRQKSRREVAATEEKEKKKKKGFFSKKKKSDAV</sequence>
<protein>
    <submittedName>
        <fullName evidence="7">DNA-binding transcriptional regulator, MerR family</fullName>
    </submittedName>
</protein>
<dbReference type="SUPFAM" id="SSF46955">
    <property type="entry name" value="Putative DNA-binding domain"/>
    <property type="match status" value="1"/>
</dbReference>
<evidence type="ECO:0000256" key="1">
    <source>
        <dbReference type="ARBA" id="ARBA00022491"/>
    </source>
</evidence>
<feature type="compositionally biased region" description="Basic residues" evidence="5">
    <location>
        <begin position="223"/>
        <end position="239"/>
    </location>
</feature>
<dbReference type="InterPro" id="IPR009061">
    <property type="entry name" value="DNA-bd_dom_put_sf"/>
</dbReference>
<evidence type="ECO:0000313" key="8">
    <source>
        <dbReference type="Proteomes" id="UP000199659"/>
    </source>
</evidence>
<dbReference type="Proteomes" id="UP000199659">
    <property type="component" value="Unassembled WGS sequence"/>
</dbReference>
<dbReference type="CDD" id="cd04764">
    <property type="entry name" value="HTH_MlrA-like_sg1"/>
    <property type="match status" value="1"/>
</dbReference>
<dbReference type="InterPro" id="IPR047057">
    <property type="entry name" value="MerR_fam"/>
</dbReference>
<dbReference type="Gene3D" id="1.10.1660.10">
    <property type="match status" value="1"/>
</dbReference>
<dbReference type="EMBL" id="FOYZ01000002">
    <property type="protein sequence ID" value="SFR62662.1"/>
    <property type="molecule type" value="Genomic_DNA"/>
</dbReference>
<dbReference type="GO" id="GO:0003700">
    <property type="term" value="F:DNA-binding transcription factor activity"/>
    <property type="evidence" value="ECO:0007669"/>
    <property type="project" value="InterPro"/>
</dbReference>